<comment type="caution">
    <text evidence="7">The sequence shown here is derived from an EMBL/GenBank/DDBJ whole genome shotgun (WGS) entry which is preliminary data.</text>
</comment>
<dbReference type="PROSITE" id="PS50110">
    <property type="entry name" value="RESPONSE_REGULATORY"/>
    <property type="match status" value="1"/>
</dbReference>
<keyword evidence="1" id="KW-0597">Phosphoprotein</keyword>
<evidence type="ECO:0000313" key="8">
    <source>
        <dbReference type="Proteomes" id="UP000439903"/>
    </source>
</evidence>
<dbReference type="SMART" id="SM00388">
    <property type="entry name" value="HisKA"/>
    <property type="match status" value="2"/>
</dbReference>
<feature type="domain" description="Histidine kinase" evidence="5">
    <location>
        <begin position="510"/>
        <end position="746"/>
    </location>
</feature>
<evidence type="ECO:0000256" key="1">
    <source>
        <dbReference type="ARBA" id="ARBA00022553"/>
    </source>
</evidence>
<dbReference type="SUPFAM" id="SSF55874">
    <property type="entry name" value="ATPase domain of HSP90 chaperone/DNA topoisomerase II/histidine kinase"/>
    <property type="match status" value="1"/>
</dbReference>
<name>A0A8H4ATI0_GIGMA</name>
<dbReference type="SMART" id="SM00448">
    <property type="entry name" value="REC"/>
    <property type="match status" value="1"/>
</dbReference>
<dbReference type="Proteomes" id="UP000439903">
    <property type="component" value="Unassembled WGS sequence"/>
</dbReference>
<dbReference type="Pfam" id="PF02518">
    <property type="entry name" value="HATPase_c"/>
    <property type="match status" value="1"/>
</dbReference>
<dbReference type="InterPro" id="IPR003594">
    <property type="entry name" value="HATPase_dom"/>
</dbReference>
<dbReference type="InterPro" id="IPR001789">
    <property type="entry name" value="Sig_transdc_resp-reg_receiver"/>
</dbReference>
<dbReference type="SUPFAM" id="SSF55781">
    <property type="entry name" value="GAF domain-like"/>
    <property type="match status" value="1"/>
</dbReference>
<dbReference type="Gene3D" id="6.10.250.690">
    <property type="match status" value="1"/>
</dbReference>
<dbReference type="InterPro" id="IPR029016">
    <property type="entry name" value="GAF-like_dom_sf"/>
</dbReference>
<evidence type="ECO:0000313" key="7">
    <source>
        <dbReference type="EMBL" id="KAF0530597.1"/>
    </source>
</evidence>
<dbReference type="InterPro" id="IPR005467">
    <property type="entry name" value="His_kinase_dom"/>
</dbReference>
<dbReference type="InterPro" id="IPR011006">
    <property type="entry name" value="CheY-like_superfamily"/>
</dbReference>
<dbReference type="InterPro" id="IPR036097">
    <property type="entry name" value="HisK_dim/P_sf"/>
</dbReference>
<dbReference type="CDD" id="cd00082">
    <property type="entry name" value="HisKA"/>
    <property type="match status" value="2"/>
</dbReference>
<dbReference type="SUPFAM" id="SSF52172">
    <property type="entry name" value="CheY-like"/>
    <property type="match status" value="2"/>
</dbReference>
<accession>A0A8H4ATI0</accession>
<keyword evidence="8" id="KW-1185">Reference proteome</keyword>
<dbReference type="PANTHER" id="PTHR45339:SF5">
    <property type="entry name" value="HISTIDINE KINASE"/>
    <property type="match status" value="1"/>
</dbReference>
<dbReference type="EMBL" id="WTPW01000247">
    <property type="protein sequence ID" value="KAF0530597.1"/>
    <property type="molecule type" value="Genomic_DNA"/>
</dbReference>
<evidence type="ECO:0000256" key="3">
    <source>
        <dbReference type="ARBA" id="ARBA00022777"/>
    </source>
</evidence>
<comment type="caution">
    <text evidence="4">Lacks conserved residue(s) required for the propagation of feature annotation.</text>
</comment>
<dbReference type="SMART" id="SM00387">
    <property type="entry name" value="HATPase_c"/>
    <property type="match status" value="1"/>
</dbReference>
<dbReference type="InterPro" id="IPR003661">
    <property type="entry name" value="HisK_dim/P_dom"/>
</dbReference>
<gene>
    <name evidence="7" type="ORF">F8M41_012085</name>
</gene>
<dbReference type="Pfam" id="PF00072">
    <property type="entry name" value="Response_reg"/>
    <property type="match status" value="1"/>
</dbReference>
<dbReference type="Gene3D" id="3.30.450.40">
    <property type="match status" value="1"/>
</dbReference>
<dbReference type="SMART" id="SM00065">
    <property type="entry name" value="GAF"/>
    <property type="match status" value="1"/>
</dbReference>
<dbReference type="PROSITE" id="PS50109">
    <property type="entry name" value="HIS_KIN"/>
    <property type="match status" value="1"/>
</dbReference>
<dbReference type="OrthoDB" id="10249433at2759"/>
<proteinExistence type="predicted"/>
<dbReference type="PRINTS" id="PR00344">
    <property type="entry name" value="BCTRLSENSOR"/>
</dbReference>
<dbReference type="InterPro" id="IPR003018">
    <property type="entry name" value="GAF"/>
</dbReference>
<sequence>MITNVLRNNNADIPYLLIYFIEHKSNAGSESLIARLAATTFDEDSGKERHFPDYFPETNEIIDLSKEEYKNNEIYVELKRETTTCSFLKCESWPIHLLIKKGGHVKVFLKDESQAVLTKSSLDDDQALSVVFICGVNRLRELDEQYMEFLQLATNQMNTLLLHGKSIEEENKRSKILADLNYQKIMFFQGVTHELKTPLTLMLSPLEDVISVSPLEAPIMSHLQIIRRNARRLLKLVNVLLQFSNIEANQLEAHYVETDIVEFTREDNKKITVLEVSDTGIGLDKGADDYLTKPFSAQELITRIRANIKLSLLRHKIILQQCKQEEINQLLLSISTKLFSGSSINETLQYIAEEIPHRLPCEKILIISNEQDEFKNNKILALFENSANYSMEVSDIDESESQFFTNLQESLNNNSGINISLDVYCDDTRKVVSLLSVKILLNNGLWGWIKIYRPSNFNWLDSEIEFLQQISNQISLAITYKSLLEKNNALEIQIKAAEIASNAKGQILANTSHELRTPLGAIVGVLSSFEGTNLTADQRDMINIMACASDVVLSIINNILDAAKLEAQKITLVSRTFDLLELFDNTIEMLGENAGSKKIELIVNYDVDKLPRYVKSDPERLKQVLFHLLSNSIKFTEQGEIILTISMLSREVIDGDNVNPTYSQIIKKDVLLIELYDTGIGMDPEYIQHAWKSFSRGDMSITRRQDGTGLGLTICKSLIEINGGEINAESRLGKGSKFWFTWNIEPLSSMTKISNFETSLLNIQLGEQLNYILPLDIRQKRILIIHPVEMMRNVMLKYLKKVEKVDAFDTYDKAIRATKAYKESHDKPAYDIAFINLYENDEEVMKVALELRELEMNGNNLVINFIVFPGNERNELAKRLIGKVGGITFIIYTPITWNKLINQFMRMGKTAATYENNMNMHINENILKRIRDYGFNKIENKSQDIYDYTAERDFKRTCTSGKDFNGKSILCVDDDSIGLENTLQQVSKLGYSTVFATSGQEAVRLIDSEFKLLNNASSSSSNLDIVNTCRISLILLECNLSMMSGFDVSRAIRAMGQSISNIPIIILTNSLTEEMQNKCIELGINDFLEKPLKIEELEKVLAKWIAET</sequence>
<dbReference type="Pfam" id="PF01590">
    <property type="entry name" value="GAF"/>
    <property type="match status" value="1"/>
</dbReference>
<dbReference type="Pfam" id="PF00512">
    <property type="entry name" value="HisKA"/>
    <property type="match status" value="2"/>
</dbReference>
<evidence type="ECO:0000259" key="5">
    <source>
        <dbReference type="PROSITE" id="PS50109"/>
    </source>
</evidence>
<dbReference type="GO" id="GO:0000155">
    <property type="term" value="F:phosphorelay sensor kinase activity"/>
    <property type="evidence" value="ECO:0007669"/>
    <property type="project" value="InterPro"/>
</dbReference>
<keyword evidence="3 7" id="KW-0418">Kinase</keyword>
<dbReference type="CDD" id="cd16922">
    <property type="entry name" value="HATPase_EvgS-ArcB-TorS-like"/>
    <property type="match status" value="1"/>
</dbReference>
<dbReference type="CDD" id="cd17546">
    <property type="entry name" value="REC_hyHK_CKI1_RcsC-like"/>
    <property type="match status" value="1"/>
</dbReference>
<organism evidence="7 8">
    <name type="scientific">Gigaspora margarita</name>
    <dbReference type="NCBI Taxonomy" id="4874"/>
    <lineage>
        <taxon>Eukaryota</taxon>
        <taxon>Fungi</taxon>
        <taxon>Fungi incertae sedis</taxon>
        <taxon>Mucoromycota</taxon>
        <taxon>Glomeromycotina</taxon>
        <taxon>Glomeromycetes</taxon>
        <taxon>Diversisporales</taxon>
        <taxon>Gigasporaceae</taxon>
        <taxon>Gigaspora</taxon>
    </lineage>
</organism>
<dbReference type="SUPFAM" id="SSF47384">
    <property type="entry name" value="Homodimeric domain of signal transducing histidine kinase"/>
    <property type="match status" value="2"/>
</dbReference>
<dbReference type="InterPro" id="IPR004358">
    <property type="entry name" value="Sig_transdc_His_kin-like_C"/>
</dbReference>
<evidence type="ECO:0000256" key="4">
    <source>
        <dbReference type="PROSITE-ProRule" id="PRU00169"/>
    </source>
</evidence>
<evidence type="ECO:0000259" key="6">
    <source>
        <dbReference type="PROSITE" id="PS50110"/>
    </source>
</evidence>
<reference evidence="7 8" key="1">
    <citation type="journal article" date="2019" name="Environ. Microbiol.">
        <title>At the nexus of three kingdoms: the genome of the mycorrhizal fungus Gigaspora margarita provides insights into plant, endobacterial and fungal interactions.</title>
        <authorList>
            <person name="Venice F."/>
            <person name="Ghignone S."/>
            <person name="Salvioli di Fossalunga A."/>
            <person name="Amselem J."/>
            <person name="Novero M."/>
            <person name="Xianan X."/>
            <person name="Sedzielewska Toro K."/>
            <person name="Morin E."/>
            <person name="Lipzen A."/>
            <person name="Grigoriev I.V."/>
            <person name="Henrissat B."/>
            <person name="Martin F.M."/>
            <person name="Bonfante P."/>
        </authorList>
    </citation>
    <scope>NUCLEOTIDE SEQUENCE [LARGE SCALE GENOMIC DNA]</scope>
    <source>
        <strain evidence="7 8">BEG34</strain>
    </source>
</reference>
<evidence type="ECO:0000256" key="2">
    <source>
        <dbReference type="ARBA" id="ARBA00022679"/>
    </source>
</evidence>
<dbReference type="InterPro" id="IPR036890">
    <property type="entry name" value="HATPase_C_sf"/>
</dbReference>
<dbReference type="Gene3D" id="3.30.565.10">
    <property type="entry name" value="Histidine kinase-like ATPase, C-terminal domain"/>
    <property type="match status" value="1"/>
</dbReference>
<dbReference type="Gene3D" id="1.10.287.130">
    <property type="match status" value="2"/>
</dbReference>
<feature type="domain" description="Response regulatory" evidence="6">
    <location>
        <begin position="968"/>
        <end position="1105"/>
    </location>
</feature>
<dbReference type="PANTHER" id="PTHR45339">
    <property type="entry name" value="HYBRID SIGNAL TRANSDUCTION HISTIDINE KINASE J"/>
    <property type="match status" value="1"/>
</dbReference>
<dbReference type="Gene3D" id="3.40.50.2300">
    <property type="match status" value="1"/>
</dbReference>
<dbReference type="AlphaFoldDB" id="A0A8H4ATI0"/>
<protein>
    <submittedName>
        <fullName evidence="7">Protein-histidine kinase</fullName>
    </submittedName>
</protein>
<keyword evidence="2" id="KW-0808">Transferase</keyword>